<evidence type="ECO:0000256" key="2">
    <source>
        <dbReference type="ARBA" id="ARBA00022448"/>
    </source>
</evidence>
<dbReference type="PANTHER" id="PTHR12542:SF142">
    <property type="entry name" value="EXOCYST SUBUNIT EXO70 FAMILY PROTEIN"/>
    <property type="match status" value="1"/>
</dbReference>
<dbReference type="SUPFAM" id="SSF74788">
    <property type="entry name" value="Cullin repeat-like"/>
    <property type="match status" value="1"/>
</dbReference>
<dbReference type="GO" id="GO:0006887">
    <property type="term" value="P:exocytosis"/>
    <property type="evidence" value="ECO:0007669"/>
    <property type="project" value="UniProtKB-KW"/>
</dbReference>
<comment type="caution">
    <text evidence="6">The sequence shown here is derived from an EMBL/GenBank/DDBJ whole genome shotgun (WGS) entry which is preliminary data.</text>
</comment>
<sequence length="658" mass="72959">MAVEGQDKVIAAAQHIVKSLATSKNAADDMIRILSRFDNRLSSIHDLFPPPPSSSSSSSAAAAAPAAAAAAAAAAAVEVILRWDASPDALVWDASPEAAAEYLAAVDAATAAEGGGGADAVVQLAMARLEDEFQHLMVRSTVPLDANGLSCSIRRLSLSFGSDGGESPVADDLDSSAEFDQQHPPLPRSGSVGESANFDDQNAELVRPEAISDLKEIADRMIRARYGRELGQVYTSVRRDILDECLSILGVDRMSIEEVQRLEWKYLDEKMKKWIQGLKLVIRVLLSGERRLCDQIFASDDDLREECFVETTKGCVMQLLNFGDAIAICPRSSEKLFRILDMYEALADVMPNLRALFSSDDFICGEAEGTLSRLGDAVLGTLLEFGNAVRRETSRRPMQAGEIHPITRYVMNYLRLLVVYSETLDLLLNDSGVVGVDGNHNELVDSDDIQNLGSMTPFGRRLFTLISYLETNLEEKSKLYEDGAMGYIFLMNNILYIFNKVNDSELGRILGDNWIRRRRGKIRQYSTSYLRISWTKTLSYLRDDGFGSGSGSGSSHGSGSRMTLKDRFRSFNLAFEEIYRTQTTWKVPDVQLREELKISISEKVIPAYRFFMGRFGGQLDGGRHATRYIKYTAEDLENNISDLFEGLPGLTNHPRRRV</sequence>
<dbReference type="InterPro" id="IPR016159">
    <property type="entry name" value="Cullin_repeat-like_dom_sf"/>
</dbReference>
<comment type="function">
    <text evidence="3">Component of the exocyst complex.</text>
</comment>
<dbReference type="InterPro" id="IPR004140">
    <property type="entry name" value="Exo70"/>
</dbReference>
<evidence type="ECO:0000256" key="3">
    <source>
        <dbReference type="RuleBase" id="RU365026"/>
    </source>
</evidence>
<evidence type="ECO:0000256" key="1">
    <source>
        <dbReference type="ARBA" id="ARBA00006756"/>
    </source>
</evidence>
<dbReference type="EMBL" id="LSRQ01000606">
    <property type="protein sequence ID" value="OAY81777.1"/>
    <property type="molecule type" value="Genomic_DNA"/>
</dbReference>
<dbReference type="Pfam" id="PF03081">
    <property type="entry name" value="Exo70_C"/>
    <property type="match status" value="1"/>
</dbReference>
<dbReference type="STRING" id="4615.A0A199VX10"/>
<protein>
    <recommendedName>
        <fullName evidence="3">Exocyst subunit Exo70 family protein</fullName>
    </recommendedName>
</protein>
<dbReference type="GO" id="GO:0015031">
    <property type="term" value="P:protein transport"/>
    <property type="evidence" value="ECO:0007669"/>
    <property type="project" value="UniProtKB-KW"/>
</dbReference>
<keyword evidence="3" id="KW-0268">Exocytosis</keyword>
<keyword evidence="3" id="KW-0653">Protein transport</keyword>
<dbReference type="PANTHER" id="PTHR12542">
    <property type="entry name" value="EXOCYST COMPLEX PROTEIN EXO70"/>
    <property type="match status" value="1"/>
</dbReference>
<name>A0A199VX10_ANACO</name>
<feature type="domain" description="Exocyst complex subunit Exo70 C-terminal" evidence="5">
    <location>
        <begin position="272"/>
        <end position="642"/>
    </location>
</feature>
<evidence type="ECO:0000256" key="4">
    <source>
        <dbReference type="SAM" id="MobiDB-lite"/>
    </source>
</evidence>
<dbReference type="InterPro" id="IPR046364">
    <property type="entry name" value="Exo70_C"/>
</dbReference>
<comment type="similarity">
    <text evidence="1 3">Belongs to the EXO70 family.</text>
</comment>
<reference evidence="6 7" key="1">
    <citation type="journal article" date="2016" name="DNA Res.">
        <title>The draft genome of MD-2 pineapple using hybrid error correction of long reads.</title>
        <authorList>
            <person name="Redwan R.M."/>
            <person name="Saidin A."/>
            <person name="Kumar S.V."/>
        </authorList>
    </citation>
    <scope>NUCLEOTIDE SEQUENCE [LARGE SCALE GENOMIC DNA]</scope>
    <source>
        <strain evidence="7">cv. MD2</strain>
        <tissue evidence="6">Leaf</tissue>
    </source>
</reference>
<keyword evidence="2 3" id="KW-0813">Transport</keyword>
<dbReference type="Gene3D" id="1.20.1280.170">
    <property type="entry name" value="Exocyst complex component Exo70"/>
    <property type="match status" value="1"/>
</dbReference>
<evidence type="ECO:0000259" key="5">
    <source>
        <dbReference type="Pfam" id="PF03081"/>
    </source>
</evidence>
<gene>
    <name evidence="6" type="ORF">ACMD2_25596</name>
</gene>
<organism evidence="6 7">
    <name type="scientific">Ananas comosus</name>
    <name type="common">Pineapple</name>
    <name type="synonym">Ananas ananas</name>
    <dbReference type="NCBI Taxonomy" id="4615"/>
    <lineage>
        <taxon>Eukaryota</taxon>
        <taxon>Viridiplantae</taxon>
        <taxon>Streptophyta</taxon>
        <taxon>Embryophyta</taxon>
        <taxon>Tracheophyta</taxon>
        <taxon>Spermatophyta</taxon>
        <taxon>Magnoliopsida</taxon>
        <taxon>Liliopsida</taxon>
        <taxon>Poales</taxon>
        <taxon>Bromeliaceae</taxon>
        <taxon>Bromelioideae</taxon>
        <taxon>Ananas</taxon>
    </lineage>
</organism>
<proteinExistence type="inferred from homology"/>
<dbReference type="AlphaFoldDB" id="A0A199VX10"/>
<dbReference type="GO" id="GO:0000145">
    <property type="term" value="C:exocyst"/>
    <property type="evidence" value="ECO:0007669"/>
    <property type="project" value="InterPro"/>
</dbReference>
<evidence type="ECO:0000313" key="7">
    <source>
        <dbReference type="Proteomes" id="UP000092600"/>
    </source>
</evidence>
<accession>A0A199VX10</accession>
<evidence type="ECO:0000313" key="6">
    <source>
        <dbReference type="EMBL" id="OAY81777.1"/>
    </source>
</evidence>
<dbReference type="Proteomes" id="UP000092600">
    <property type="component" value="Unassembled WGS sequence"/>
</dbReference>
<feature type="region of interest" description="Disordered" evidence="4">
    <location>
        <begin position="165"/>
        <end position="199"/>
    </location>
</feature>
<dbReference type="GO" id="GO:0005546">
    <property type="term" value="F:phosphatidylinositol-4,5-bisphosphate binding"/>
    <property type="evidence" value="ECO:0007669"/>
    <property type="project" value="InterPro"/>
</dbReference>